<evidence type="ECO:0000313" key="5">
    <source>
        <dbReference type="EMBL" id="RLP73276.1"/>
    </source>
</evidence>
<keyword evidence="6" id="KW-1185">Reference proteome</keyword>
<dbReference type="InterPro" id="IPR018490">
    <property type="entry name" value="cNMP-bd_dom_sf"/>
</dbReference>
<dbReference type="InterPro" id="IPR014710">
    <property type="entry name" value="RmlC-like_jellyroll"/>
</dbReference>
<protein>
    <submittedName>
        <fullName evidence="5">Crp/Fnr family transcriptional regulator</fullName>
    </submittedName>
</protein>
<dbReference type="SMART" id="SM00419">
    <property type="entry name" value="HTH_CRP"/>
    <property type="match status" value="1"/>
</dbReference>
<dbReference type="InterPro" id="IPR012318">
    <property type="entry name" value="HTH_CRP"/>
</dbReference>
<reference evidence="5 6" key="1">
    <citation type="submission" date="2018-10" db="EMBL/GenBank/DDBJ databases">
        <title>Xanthobacter tagetidis genome sequencing and assembly.</title>
        <authorList>
            <person name="Maclea K.S."/>
            <person name="Goen A.E."/>
            <person name="Fatima S.A."/>
        </authorList>
    </citation>
    <scope>NUCLEOTIDE SEQUENCE [LARGE SCALE GENOMIC DNA]</scope>
    <source>
        <strain evidence="5 6">ATCC 700314</strain>
    </source>
</reference>
<comment type="caution">
    <text evidence="5">The sequence shown here is derived from an EMBL/GenBank/DDBJ whole genome shotgun (WGS) entry which is preliminary data.</text>
</comment>
<dbReference type="OrthoDB" id="7506088at2"/>
<dbReference type="GO" id="GO:0003677">
    <property type="term" value="F:DNA binding"/>
    <property type="evidence" value="ECO:0007669"/>
    <property type="project" value="UniProtKB-KW"/>
</dbReference>
<dbReference type="Proteomes" id="UP000269692">
    <property type="component" value="Unassembled WGS sequence"/>
</dbReference>
<evidence type="ECO:0000313" key="6">
    <source>
        <dbReference type="Proteomes" id="UP000269692"/>
    </source>
</evidence>
<keyword evidence="2" id="KW-0238">DNA-binding</keyword>
<keyword evidence="3" id="KW-0804">Transcription</keyword>
<evidence type="ECO:0000256" key="2">
    <source>
        <dbReference type="ARBA" id="ARBA00023125"/>
    </source>
</evidence>
<dbReference type="Pfam" id="PF13545">
    <property type="entry name" value="HTH_Crp_2"/>
    <property type="match status" value="1"/>
</dbReference>
<dbReference type="GO" id="GO:0006355">
    <property type="term" value="P:regulation of DNA-templated transcription"/>
    <property type="evidence" value="ECO:0007669"/>
    <property type="project" value="InterPro"/>
</dbReference>
<name>A0A3L6ZZ12_9HYPH</name>
<evidence type="ECO:0000259" key="4">
    <source>
        <dbReference type="PROSITE" id="PS51063"/>
    </source>
</evidence>
<dbReference type="SUPFAM" id="SSF51206">
    <property type="entry name" value="cAMP-binding domain-like"/>
    <property type="match status" value="1"/>
</dbReference>
<accession>A0A3L6ZZ12</accession>
<proteinExistence type="predicted"/>
<feature type="domain" description="HTH crp-type" evidence="4">
    <location>
        <begin position="147"/>
        <end position="213"/>
    </location>
</feature>
<dbReference type="AlphaFoldDB" id="A0A3L6ZZ12"/>
<organism evidence="5 6">
    <name type="scientific">Xanthobacter tagetidis</name>
    <dbReference type="NCBI Taxonomy" id="60216"/>
    <lineage>
        <taxon>Bacteria</taxon>
        <taxon>Pseudomonadati</taxon>
        <taxon>Pseudomonadota</taxon>
        <taxon>Alphaproteobacteria</taxon>
        <taxon>Hyphomicrobiales</taxon>
        <taxon>Xanthobacteraceae</taxon>
        <taxon>Xanthobacter</taxon>
    </lineage>
</organism>
<sequence length="242" mass="26926">MAVLDDLMENRLLSVLAPADRDRLMPHLQAFDFENGALLQRAGDDVIHTWFPCRPALASFCVAADAGDVVEVAIIGWEGAVGGIVSNGQIPAYAMAQVRSAGRFLRIRTAALEQAKIDSMHLRHWFARYSDCLLAQVFQTAACNATHTIEQRACKWLLAASERTRSDELQMTQEDFAGLLGVGRSFVNRTLRNLRREGIIDARRGTIVLKDRERLKHTACGCSAAIESHFDEVLRGIYTLDR</sequence>
<gene>
    <name evidence="5" type="ORF">D9R14_20775</name>
</gene>
<dbReference type="EMBL" id="RCTF01000023">
    <property type="protein sequence ID" value="RLP73276.1"/>
    <property type="molecule type" value="Genomic_DNA"/>
</dbReference>
<dbReference type="Gene3D" id="2.60.120.10">
    <property type="entry name" value="Jelly Rolls"/>
    <property type="match status" value="1"/>
</dbReference>
<evidence type="ECO:0000256" key="1">
    <source>
        <dbReference type="ARBA" id="ARBA00023015"/>
    </source>
</evidence>
<dbReference type="PROSITE" id="PS51063">
    <property type="entry name" value="HTH_CRP_2"/>
    <property type="match status" value="1"/>
</dbReference>
<evidence type="ECO:0000256" key="3">
    <source>
        <dbReference type="ARBA" id="ARBA00023163"/>
    </source>
</evidence>
<keyword evidence="1" id="KW-0805">Transcription regulation</keyword>
<dbReference type="InterPro" id="IPR036390">
    <property type="entry name" value="WH_DNA-bd_sf"/>
</dbReference>
<dbReference type="SUPFAM" id="SSF46785">
    <property type="entry name" value="Winged helix' DNA-binding domain"/>
    <property type="match status" value="1"/>
</dbReference>